<keyword evidence="3" id="KW-0813">Transport</keyword>
<evidence type="ECO:0000256" key="3">
    <source>
        <dbReference type="ARBA" id="ARBA00022448"/>
    </source>
</evidence>
<dbReference type="EMBL" id="SLXQ01000005">
    <property type="protein sequence ID" value="TCP53023.1"/>
    <property type="molecule type" value="Genomic_DNA"/>
</dbReference>
<feature type="domain" description="ABC transporter" evidence="8">
    <location>
        <begin position="290"/>
        <end position="535"/>
    </location>
</feature>
<dbReference type="InterPro" id="IPR050388">
    <property type="entry name" value="ABC_Ni/Peptide_Import"/>
</dbReference>
<dbReference type="NCBIfam" id="NF008453">
    <property type="entry name" value="PRK11308.1"/>
    <property type="match status" value="2"/>
</dbReference>
<evidence type="ECO:0000256" key="7">
    <source>
        <dbReference type="ARBA" id="ARBA00023136"/>
    </source>
</evidence>
<dbReference type="NCBIfam" id="NF007739">
    <property type="entry name" value="PRK10419.1"/>
    <property type="match status" value="2"/>
</dbReference>
<gene>
    <name evidence="9" type="ORF">EV191_10585</name>
</gene>
<sequence>MTATASSPEPVLSIADLSVDFRVNKAWVPATRSVSFELYPGEILAVVGESGSGKSVSSMSVLDLLADSARTSGRIRLGDADLLPVPETGLGAVRGNEVAMIFQEPMTALNPVYSVGQQIIEAIRCHTDMDKRAARERAIELLELVGFPEPGKRVDYHPHQLSGGQRQRAMIAMAISCDPKVLIADEPTTALDVTVQAEILDLLRDLRKRLNSAIVLITHDMGVVAELADRVVVMRSGEVIEQSDVYTLFAEPEHEYTRKLLAAVPHLGRAARSEPVDPPPAAHQEPAVALRLDNTVVRYRGRFGRPGFLAVNGVSLELRAGEVMGLVGESGSGKSTIGRCAMGLLRAESGTVEVCGEDITRASERRLRALRRRFSMVFQDPASSLNPRARIGDSIGLPLRLHRVASGRELTQRVGDLLEQVELPRSWASRYPHELSGGQRQRVGIARAIALEPELLVADEPTSALDVSVQATVLNLFLELQSRLGFSCLFISHDLAVVEMLANTITVLRDGQIVESGDRARILTEPAEEYTRQLVRAAPVPDPVGQRARRR</sequence>
<comment type="similarity">
    <text evidence="2">Belongs to the ABC transporter superfamily.</text>
</comment>
<comment type="subcellular location">
    <subcellularLocation>
        <location evidence="1">Cell membrane</location>
        <topology evidence="1">Peripheral membrane protein</topology>
    </subcellularLocation>
</comment>
<organism evidence="9 10">
    <name type="scientific">Tamaricihabitans halophyticus</name>
    <dbReference type="NCBI Taxonomy" id="1262583"/>
    <lineage>
        <taxon>Bacteria</taxon>
        <taxon>Bacillati</taxon>
        <taxon>Actinomycetota</taxon>
        <taxon>Actinomycetes</taxon>
        <taxon>Pseudonocardiales</taxon>
        <taxon>Pseudonocardiaceae</taxon>
        <taxon>Tamaricihabitans</taxon>
    </lineage>
</organism>
<dbReference type="SUPFAM" id="SSF52540">
    <property type="entry name" value="P-loop containing nucleoside triphosphate hydrolases"/>
    <property type="match status" value="2"/>
</dbReference>
<dbReference type="InterPro" id="IPR003439">
    <property type="entry name" value="ABC_transporter-like_ATP-bd"/>
</dbReference>
<evidence type="ECO:0000256" key="1">
    <source>
        <dbReference type="ARBA" id="ARBA00004202"/>
    </source>
</evidence>
<protein>
    <submittedName>
        <fullName evidence="9">Peptide/nickel transport system ATP-binding protein</fullName>
    </submittedName>
</protein>
<evidence type="ECO:0000256" key="2">
    <source>
        <dbReference type="ARBA" id="ARBA00005417"/>
    </source>
</evidence>
<keyword evidence="10" id="KW-1185">Reference proteome</keyword>
<dbReference type="PROSITE" id="PS00211">
    <property type="entry name" value="ABC_TRANSPORTER_1"/>
    <property type="match status" value="2"/>
</dbReference>
<dbReference type="InterPro" id="IPR027417">
    <property type="entry name" value="P-loop_NTPase"/>
</dbReference>
<dbReference type="InterPro" id="IPR017871">
    <property type="entry name" value="ABC_transporter-like_CS"/>
</dbReference>
<dbReference type="GO" id="GO:0016887">
    <property type="term" value="F:ATP hydrolysis activity"/>
    <property type="evidence" value="ECO:0007669"/>
    <property type="project" value="InterPro"/>
</dbReference>
<dbReference type="AlphaFoldDB" id="A0A4R2QSY6"/>
<reference evidence="9 10" key="1">
    <citation type="submission" date="2019-03" db="EMBL/GenBank/DDBJ databases">
        <title>Genomic Encyclopedia of Type Strains, Phase IV (KMG-IV): sequencing the most valuable type-strain genomes for metagenomic binning, comparative biology and taxonomic classification.</title>
        <authorList>
            <person name="Goeker M."/>
        </authorList>
    </citation>
    <scope>NUCLEOTIDE SEQUENCE [LARGE SCALE GENOMIC DNA]</scope>
    <source>
        <strain evidence="9 10">DSM 45765</strain>
    </source>
</reference>
<evidence type="ECO:0000259" key="8">
    <source>
        <dbReference type="PROSITE" id="PS50893"/>
    </source>
</evidence>
<dbReference type="CDD" id="cd03257">
    <property type="entry name" value="ABC_NikE_OppD_transporters"/>
    <property type="match status" value="2"/>
</dbReference>
<dbReference type="GO" id="GO:0015833">
    <property type="term" value="P:peptide transport"/>
    <property type="evidence" value="ECO:0007669"/>
    <property type="project" value="InterPro"/>
</dbReference>
<name>A0A4R2QSY6_9PSEU</name>
<dbReference type="PANTHER" id="PTHR43297:SF2">
    <property type="entry name" value="DIPEPTIDE TRANSPORT ATP-BINDING PROTEIN DPPD"/>
    <property type="match status" value="1"/>
</dbReference>
<comment type="caution">
    <text evidence="9">The sequence shown here is derived from an EMBL/GenBank/DDBJ whole genome shotgun (WGS) entry which is preliminary data.</text>
</comment>
<evidence type="ECO:0000256" key="5">
    <source>
        <dbReference type="ARBA" id="ARBA00022741"/>
    </source>
</evidence>
<proteinExistence type="inferred from homology"/>
<dbReference type="Gene3D" id="3.40.50.300">
    <property type="entry name" value="P-loop containing nucleotide triphosphate hydrolases"/>
    <property type="match status" value="2"/>
</dbReference>
<dbReference type="SMART" id="SM00382">
    <property type="entry name" value="AAA"/>
    <property type="match status" value="2"/>
</dbReference>
<keyword evidence="6 9" id="KW-0067">ATP-binding</keyword>
<evidence type="ECO:0000256" key="6">
    <source>
        <dbReference type="ARBA" id="ARBA00022840"/>
    </source>
</evidence>
<accession>A0A4R2QSY6</accession>
<dbReference type="RefSeq" id="WP_132877476.1">
    <property type="nucleotide sequence ID" value="NZ_SLXQ01000005.1"/>
</dbReference>
<keyword evidence="5" id="KW-0547">Nucleotide-binding</keyword>
<dbReference type="GO" id="GO:0005524">
    <property type="term" value="F:ATP binding"/>
    <property type="evidence" value="ECO:0007669"/>
    <property type="project" value="UniProtKB-KW"/>
</dbReference>
<dbReference type="PROSITE" id="PS50893">
    <property type="entry name" value="ABC_TRANSPORTER_2"/>
    <property type="match status" value="2"/>
</dbReference>
<dbReference type="InterPro" id="IPR013563">
    <property type="entry name" value="Oligopep_ABC_C"/>
</dbReference>
<dbReference type="Proteomes" id="UP000294911">
    <property type="component" value="Unassembled WGS sequence"/>
</dbReference>
<evidence type="ECO:0000313" key="10">
    <source>
        <dbReference type="Proteomes" id="UP000294911"/>
    </source>
</evidence>
<dbReference type="PANTHER" id="PTHR43297">
    <property type="entry name" value="OLIGOPEPTIDE TRANSPORT ATP-BINDING PROTEIN APPD"/>
    <property type="match status" value="1"/>
</dbReference>
<evidence type="ECO:0000256" key="4">
    <source>
        <dbReference type="ARBA" id="ARBA00022475"/>
    </source>
</evidence>
<dbReference type="Pfam" id="PF00005">
    <property type="entry name" value="ABC_tran"/>
    <property type="match status" value="2"/>
</dbReference>
<feature type="domain" description="ABC transporter" evidence="8">
    <location>
        <begin position="12"/>
        <end position="261"/>
    </location>
</feature>
<evidence type="ECO:0000313" key="9">
    <source>
        <dbReference type="EMBL" id="TCP53023.1"/>
    </source>
</evidence>
<dbReference type="GO" id="GO:0005886">
    <property type="term" value="C:plasma membrane"/>
    <property type="evidence" value="ECO:0007669"/>
    <property type="project" value="UniProtKB-SubCell"/>
</dbReference>
<dbReference type="OrthoDB" id="3169708at2"/>
<keyword evidence="7" id="KW-0472">Membrane</keyword>
<dbReference type="FunFam" id="3.40.50.300:FF:000016">
    <property type="entry name" value="Oligopeptide ABC transporter ATP-binding component"/>
    <property type="match status" value="1"/>
</dbReference>
<dbReference type="InterPro" id="IPR003593">
    <property type="entry name" value="AAA+_ATPase"/>
</dbReference>
<keyword evidence="4" id="KW-1003">Cell membrane</keyword>
<dbReference type="Pfam" id="PF08352">
    <property type="entry name" value="oligo_HPY"/>
    <property type="match status" value="2"/>
</dbReference>